<feature type="region of interest" description="Disordered" evidence="1">
    <location>
        <begin position="1"/>
        <end position="37"/>
    </location>
</feature>
<name>A0A834DYN9_9CHIR</name>
<proteinExistence type="predicted"/>
<sequence>MGLESGGGGRLALPGGGGKDTRAPPGTKVPSWLPGWQEVGTVDGGRRRCLICLPERGVPTVPRLSYPFGHCLRFGTAPWRESTPLPHGPLMTSPHPIPGPWSRALGAARLACSHPSVLACEGRGHGIPRPTGPSVSSSPLLLLPSPGAFLPEAGRGLRGALAAPPPCAPGSIWRQP</sequence>
<comment type="caution">
    <text evidence="2">The sequence shown here is derived from an EMBL/GenBank/DDBJ whole genome shotgun (WGS) entry which is preliminary data.</text>
</comment>
<evidence type="ECO:0000313" key="3">
    <source>
        <dbReference type="Proteomes" id="UP000664940"/>
    </source>
</evidence>
<protein>
    <submittedName>
        <fullName evidence="2">Uncharacterized protein</fullName>
    </submittedName>
</protein>
<reference evidence="2 3" key="1">
    <citation type="journal article" date="2020" name="Nature">
        <title>Six reference-quality genomes reveal evolution of bat adaptations.</title>
        <authorList>
            <person name="Jebb D."/>
            <person name="Huang Z."/>
            <person name="Pippel M."/>
            <person name="Hughes G.M."/>
            <person name="Lavrichenko K."/>
            <person name="Devanna P."/>
            <person name="Winkler S."/>
            <person name="Jermiin L.S."/>
            <person name="Skirmuntt E.C."/>
            <person name="Katzourakis A."/>
            <person name="Burkitt-Gray L."/>
            <person name="Ray D.A."/>
            <person name="Sullivan K.A.M."/>
            <person name="Roscito J.G."/>
            <person name="Kirilenko B.M."/>
            <person name="Davalos L.M."/>
            <person name="Corthals A.P."/>
            <person name="Power M.L."/>
            <person name="Jones G."/>
            <person name="Ransome R.D."/>
            <person name="Dechmann D.K.N."/>
            <person name="Locatelli A.G."/>
            <person name="Puechmaille S.J."/>
            <person name="Fedrigo O."/>
            <person name="Jarvis E.D."/>
            <person name="Hiller M."/>
            <person name="Vernes S.C."/>
            <person name="Myers E.W."/>
            <person name="Teeling E.C."/>
        </authorList>
    </citation>
    <scope>NUCLEOTIDE SEQUENCE [LARGE SCALE GENOMIC DNA]</scope>
    <source>
        <strain evidence="2">Bat1K_MPI-CBG_1</strain>
    </source>
</reference>
<feature type="compositionally biased region" description="Gly residues" evidence="1">
    <location>
        <begin position="1"/>
        <end position="18"/>
    </location>
</feature>
<accession>A0A834DYN9</accession>
<dbReference type="EMBL" id="JABVXQ010000008">
    <property type="protein sequence ID" value="KAF6095047.1"/>
    <property type="molecule type" value="Genomic_DNA"/>
</dbReference>
<dbReference type="AlphaFoldDB" id="A0A834DYN9"/>
<evidence type="ECO:0000313" key="2">
    <source>
        <dbReference type="EMBL" id="KAF6095047.1"/>
    </source>
</evidence>
<gene>
    <name evidence="2" type="ORF">HJG60_012039</name>
</gene>
<dbReference type="Proteomes" id="UP000664940">
    <property type="component" value="Unassembled WGS sequence"/>
</dbReference>
<organism evidence="2 3">
    <name type="scientific">Phyllostomus discolor</name>
    <name type="common">pale spear-nosed bat</name>
    <dbReference type="NCBI Taxonomy" id="89673"/>
    <lineage>
        <taxon>Eukaryota</taxon>
        <taxon>Metazoa</taxon>
        <taxon>Chordata</taxon>
        <taxon>Craniata</taxon>
        <taxon>Vertebrata</taxon>
        <taxon>Euteleostomi</taxon>
        <taxon>Mammalia</taxon>
        <taxon>Eutheria</taxon>
        <taxon>Laurasiatheria</taxon>
        <taxon>Chiroptera</taxon>
        <taxon>Yangochiroptera</taxon>
        <taxon>Phyllostomidae</taxon>
        <taxon>Phyllostominae</taxon>
        <taxon>Phyllostomus</taxon>
    </lineage>
</organism>
<evidence type="ECO:0000256" key="1">
    <source>
        <dbReference type="SAM" id="MobiDB-lite"/>
    </source>
</evidence>